<dbReference type="AlphaFoldDB" id="A0A5C6QKP2"/>
<organism evidence="2 4">
    <name type="scientific">Colwellia hornerae</name>
    <dbReference type="NCBI Taxonomy" id="89402"/>
    <lineage>
        <taxon>Bacteria</taxon>
        <taxon>Pseudomonadati</taxon>
        <taxon>Pseudomonadota</taxon>
        <taxon>Gammaproteobacteria</taxon>
        <taxon>Alteromonadales</taxon>
        <taxon>Colwelliaceae</taxon>
        <taxon>Colwellia</taxon>
    </lineage>
</organism>
<reference evidence="2 4" key="1">
    <citation type="submission" date="2019-07" db="EMBL/GenBank/DDBJ databases">
        <title>Genomes of sea-ice associated Colwellia species.</title>
        <authorList>
            <person name="Bowman J.P."/>
        </authorList>
    </citation>
    <scope>NUCLEOTIDE SEQUENCE [LARGE SCALE GENOMIC DNA]</scope>
    <source>
        <strain evidence="1 3">ACAM 607</strain>
        <strain evidence="2 4">IC036</strain>
    </source>
</reference>
<dbReference type="Proteomes" id="UP000321917">
    <property type="component" value="Unassembled WGS sequence"/>
</dbReference>
<name>A0A5C6QKP2_9GAMM</name>
<evidence type="ECO:0000313" key="3">
    <source>
        <dbReference type="Proteomes" id="UP000321525"/>
    </source>
</evidence>
<dbReference type="EMBL" id="VOLR01000008">
    <property type="protein sequence ID" value="TWX60907.1"/>
    <property type="molecule type" value="Genomic_DNA"/>
</dbReference>
<comment type="caution">
    <text evidence="2">The sequence shown here is derived from an EMBL/GenBank/DDBJ whole genome shotgun (WGS) entry which is preliminary data.</text>
</comment>
<keyword evidence="3" id="KW-1185">Reference proteome</keyword>
<dbReference type="RefSeq" id="WP_146799133.1">
    <property type="nucleotide sequence ID" value="NZ_VOLP01000009.1"/>
</dbReference>
<gene>
    <name evidence="1" type="ORF">ESZ26_07555</name>
    <name evidence="2" type="ORF">ESZ27_06315</name>
</gene>
<sequence length="128" mass="14736">MADCTQKHLKKINKVSRQLLSRILATHNNIQLSPLKSNLEITEEQLANRENKELAELTELSQKRQILITKLFKNNTAEKMNAESELVQEMIALDIELTANAKSSKQLITEQVLKVKKSKKITKSYQKY</sequence>
<proteinExistence type="predicted"/>
<dbReference type="Proteomes" id="UP000321525">
    <property type="component" value="Unassembled WGS sequence"/>
</dbReference>
<evidence type="ECO:0000313" key="4">
    <source>
        <dbReference type="Proteomes" id="UP000321917"/>
    </source>
</evidence>
<evidence type="ECO:0000313" key="2">
    <source>
        <dbReference type="EMBL" id="TWX69237.1"/>
    </source>
</evidence>
<protein>
    <submittedName>
        <fullName evidence="2">Uncharacterized protein</fullName>
    </submittedName>
</protein>
<accession>A0A5C6QKP2</accession>
<evidence type="ECO:0000313" key="1">
    <source>
        <dbReference type="EMBL" id="TWX60907.1"/>
    </source>
</evidence>
<dbReference type="EMBL" id="VOLQ01000008">
    <property type="protein sequence ID" value="TWX69237.1"/>
    <property type="molecule type" value="Genomic_DNA"/>
</dbReference>
<dbReference type="OrthoDB" id="6228712at2"/>